<dbReference type="PANTHER" id="PTHR30509">
    <property type="entry name" value="P-HYDROXYBENZOIC ACID EFFLUX PUMP SUBUNIT-RELATED"/>
    <property type="match status" value="1"/>
</dbReference>
<comment type="similarity">
    <text evidence="6">Belongs to the YccS/YhfK family.</text>
</comment>
<dbReference type="PANTHER" id="PTHR30509:SF9">
    <property type="entry name" value="MULTIDRUG RESISTANCE PROTEIN MDTO"/>
    <property type="match status" value="1"/>
</dbReference>
<keyword evidence="2" id="KW-1003">Cell membrane</keyword>
<evidence type="ECO:0000256" key="6">
    <source>
        <dbReference type="ARBA" id="ARBA00043993"/>
    </source>
</evidence>
<feature type="transmembrane region" description="Helical" evidence="7">
    <location>
        <begin position="71"/>
        <end position="97"/>
    </location>
</feature>
<dbReference type="GO" id="GO:0005886">
    <property type="term" value="C:plasma membrane"/>
    <property type="evidence" value="ECO:0007669"/>
    <property type="project" value="UniProtKB-SubCell"/>
</dbReference>
<feature type="transmembrane region" description="Helical" evidence="7">
    <location>
        <begin position="388"/>
        <end position="409"/>
    </location>
</feature>
<feature type="transmembrane region" description="Helical" evidence="7">
    <location>
        <begin position="12"/>
        <end position="34"/>
    </location>
</feature>
<keyword evidence="10" id="KW-1185">Reference proteome</keyword>
<keyword evidence="3 7" id="KW-0812">Transmembrane</keyword>
<dbReference type="AlphaFoldDB" id="L7KPX3"/>
<dbReference type="eggNOG" id="COG1289">
    <property type="taxonomic scope" value="Bacteria"/>
</dbReference>
<proteinExistence type="inferred from homology"/>
<keyword evidence="5 7" id="KW-0472">Membrane</keyword>
<accession>L7KPX3</accession>
<comment type="subcellular location">
    <subcellularLocation>
        <location evidence="1">Cell membrane</location>
        <topology evidence="1">Multi-pass membrane protein</topology>
    </subcellularLocation>
</comment>
<gene>
    <name evidence="9" type="ORF">GOACH_18_01110</name>
</gene>
<organism evidence="9 10">
    <name type="scientific">Gordonia aichiensis NBRC 108223</name>
    <dbReference type="NCBI Taxonomy" id="1220583"/>
    <lineage>
        <taxon>Bacteria</taxon>
        <taxon>Bacillati</taxon>
        <taxon>Actinomycetota</taxon>
        <taxon>Actinomycetes</taxon>
        <taxon>Mycobacteriales</taxon>
        <taxon>Gordoniaceae</taxon>
        <taxon>Gordonia</taxon>
    </lineage>
</organism>
<name>L7KPX3_9ACTN</name>
<dbReference type="EMBL" id="BANR01000018">
    <property type="protein sequence ID" value="GAC49987.1"/>
    <property type="molecule type" value="Genomic_DNA"/>
</dbReference>
<dbReference type="STRING" id="1220583.GOACH_18_01110"/>
<evidence type="ECO:0000256" key="5">
    <source>
        <dbReference type="ARBA" id="ARBA00023136"/>
    </source>
</evidence>
<evidence type="ECO:0000256" key="1">
    <source>
        <dbReference type="ARBA" id="ARBA00004651"/>
    </source>
</evidence>
<dbReference type="Proteomes" id="UP000010988">
    <property type="component" value="Unassembled WGS sequence"/>
</dbReference>
<reference evidence="9 10" key="1">
    <citation type="submission" date="2012-12" db="EMBL/GenBank/DDBJ databases">
        <title>Whole genome shotgun sequence of Gordonia aichiensis NBRC 108223.</title>
        <authorList>
            <person name="Isaki-Nakamura S."/>
            <person name="Hosoyama A."/>
            <person name="Tsuchikane K."/>
            <person name="Ando Y."/>
            <person name="Baba S."/>
            <person name="Ohji S."/>
            <person name="Hamada M."/>
            <person name="Tamura T."/>
            <person name="Yamazoe A."/>
            <person name="Yamazaki S."/>
            <person name="Fujita N."/>
        </authorList>
    </citation>
    <scope>NUCLEOTIDE SEQUENCE [LARGE SCALE GENOMIC DNA]</scope>
    <source>
        <strain evidence="9 10">NBRC 108223</strain>
    </source>
</reference>
<evidence type="ECO:0000256" key="2">
    <source>
        <dbReference type="ARBA" id="ARBA00022475"/>
    </source>
</evidence>
<evidence type="ECO:0000256" key="7">
    <source>
        <dbReference type="SAM" id="Phobius"/>
    </source>
</evidence>
<dbReference type="InterPro" id="IPR049453">
    <property type="entry name" value="Memb_transporter_dom"/>
</dbReference>
<evidence type="ECO:0000256" key="4">
    <source>
        <dbReference type="ARBA" id="ARBA00022989"/>
    </source>
</evidence>
<comment type="caution">
    <text evidence="9">The sequence shown here is derived from an EMBL/GenBank/DDBJ whole genome shotgun (WGS) entry which is preliminary data.</text>
</comment>
<feature type="transmembrane region" description="Helical" evidence="7">
    <location>
        <begin position="351"/>
        <end position="381"/>
    </location>
</feature>
<evidence type="ECO:0000313" key="9">
    <source>
        <dbReference type="EMBL" id="GAC49987.1"/>
    </source>
</evidence>
<evidence type="ECO:0000259" key="8">
    <source>
        <dbReference type="Pfam" id="PF13515"/>
    </source>
</evidence>
<evidence type="ECO:0000256" key="3">
    <source>
        <dbReference type="ARBA" id="ARBA00022692"/>
    </source>
</evidence>
<protein>
    <recommendedName>
        <fullName evidence="8">Integral membrane bound transporter domain-containing protein</fullName>
    </recommendedName>
</protein>
<evidence type="ECO:0000313" key="10">
    <source>
        <dbReference type="Proteomes" id="UP000010988"/>
    </source>
</evidence>
<sequence>MAAAFRPSAAPFAVSSAVRALLAGGTMLLLGWSIGDWDRLGVAYLGAACSVAFVVGDSYRGRVTGLCAQAAGAVLGLVVAGFIGGGALTIVMVAAAAGAVSGLVGAAGPAGPAFGMMLSIGVAYGQFGGSSLGPITQALWYLVGALAVGVAHVADWPFTRDETHRRAMIGVYDSAADLCEAIGRRDAYGARSRMAAASAKARNAGWDARTEHVAYATAALYAEGLPVPPQVVAGLRTAATQLRAGDPVEVSARWMATAGLRAMTQALSSPGSQPSRVVDRDLHPPLLPSLTGAAVANALRMAVCLGVATTVTLAAHDPSHSFWLPLTVAVIVRPEYASIVVRTVNRIAGTIIGALVAAGVLLLWNNGFAVALAASLGLAFAALTAPKLYGLSVIGVTVSAILASSMGHADIVTPAIRILDTFLGAVIAVVFGYLLWPGVRRLPQQARLDDALDAATRYLDDAAAGPSRDRTTLVRHRDDAFLRAHGAKSACLAAFAEPPPIPARARQMLPLAIEMEAIVDEITRISLSVDGADPPTDQAVERARERLHDLRSAASASAAP</sequence>
<feature type="transmembrane region" description="Helical" evidence="7">
    <location>
        <begin position="103"/>
        <end position="127"/>
    </location>
</feature>
<feature type="transmembrane region" description="Helical" evidence="7">
    <location>
        <begin position="415"/>
        <end position="436"/>
    </location>
</feature>
<dbReference type="Pfam" id="PF13515">
    <property type="entry name" value="FUSC_2"/>
    <property type="match status" value="1"/>
</dbReference>
<feature type="domain" description="Integral membrane bound transporter" evidence="8">
    <location>
        <begin position="315"/>
        <end position="431"/>
    </location>
</feature>
<feature type="transmembrane region" description="Helical" evidence="7">
    <location>
        <begin position="40"/>
        <end position="59"/>
    </location>
</feature>
<keyword evidence="4 7" id="KW-1133">Transmembrane helix</keyword>
<feature type="transmembrane region" description="Helical" evidence="7">
    <location>
        <begin position="139"/>
        <end position="158"/>
    </location>
</feature>